<accession>A0ABQ5KCC9</accession>
<protein>
    <recommendedName>
        <fullName evidence="7">DNA 3'-5' helicase</fullName>
        <ecNumber evidence="7">5.6.2.4</ecNumber>
    </recommendedName>
</protein>
<keyword evidence="1" id="KW-0547">Nucleotide-binding</keyword>
<comment type="caution">
    <text evidence="11">The sequence shown here is derived from an EMBL/GenBank/DDBJ whole genome shotgun (WGS) entry which is preliminary data.</text>
</comment>
<evidence type="ECO:0000313" key="12">
    <source>
        <dbReference type="Proteomes" id="UP001057375"/>
    </source>
</evidence>
<dbReference type="Pfam" id="PF13361">
    <property type="entry name" value="UvrD_C"/>
    <property type="match status" value="1"/>
</dbReference>
<comment type="catalytic activity">
    <reaction evidence="6">
        <text>Couples ATP hydrolysis with the unwinding of duplex DNA by translocating in the 3'-5' direction.</text>
        <dbReference type="EC" id="5.6.2.4"/>
    </reaction>
</comment>
<evidence type="ECO:0000256" key="3">
    <source>
        <dbReference type="ARBA" id="ARBA00022806"/>
    </source>
</evidence>
<organism evidence="11 12">
    <name type="scientific">Aduncisulcus paluster</name>
    <dbReference type="NCBI Taxonomy" id="2918883"/>
    <lineage>
        <taxon>Eukaryota</taxon>
        <taxon>Metamonada</taxon>
        <taxon>Carpediemonas-like organisms</taxon>
        <taxon>Aduncisulcus</taxon>
    </lineage>
</organism>
<keyword evidence="5" id="KW-0413">Isomerase</keyword>
<feature type="non-terminal residue" evidence="11">
    <location>
        <position position="1"/>
    </location>
</feature>
<dbReference type="InterPro" id="IPR000212">
    <property type="entry name" value="DNA_helicase_UvrD/REP"/>
</dbReference>
<evidence type="ECO:0000256" key="7">
    <source>
        <dbReference type="ARBA" id="ARBA00034808"/>
    </source>
</evidence>
<dbReference type="InterPro" id="IPR014016">
    <property type="entry name" value="UvrD-like_ATP-bd"/>
</dbReference>
<evidence type="ECO:0000313" key="11">
    <source>
        <dbReference type="EMBL" id="GKT28865.1"/>
    </source>
</evidence>
<comment type="catalytic activity">
    <reaction evidence="8">
        <text>ATP + H2O = ADP + phosphate + H(+)</text>
        <dbReference type="Rhea" id="RHEA:13065"/>
        <dbReference type="ChEBI" id="CHEBI:15377"/>
        <dbReference type="ChEBI" id="CHEBI:15378"/>
        <dbReference type="ChEBI" id="CHEBI:30616"/>
        <dbReference type="ChEBI" id="CHEBI:43474"/>
        <dbReference type="ChEBI" id="CHEBI:456216"/>
        <dbReference type="EC" id="5.6.2.4"/>
    </reaction>
</comment>
<dbReference type="InterPro" id="IPR027417">
    <property type="entry name" value="P-loop_NTPase"/>
</dbReference>
<gene>
    <name evidence="11" type="ORF">ADUPG1_000913</name>
</gene>
<evidence type="ECO:0000256" key="5">
    <source>
        <dbReference type="ARBA" id="ARBA00023235"/>
    </source>
</evidence>
<dbReference type="SUPFAM" id="SSF52540">
    <property type="entry name" value="P-loop containing nucleoside triphosphate hydrolases"/>
    <property type="match status" value="1"/>
</dbReference>
<sequence length="201" mass="22270">TNLVQARIVGLLAGKNGNVMAVGDDAQSIYSFRGADVTNILKFPDIFEDVKIVRLEQNYRSTQPILDLTNAILDGAETKFDKKLFTEQTWGDKPQLMVPLSDFSQSNRSYGLEVALKRLGVGFKKYGGLKFNEAAHIKDVLAFMRLVSNPADIIAWQRTLGHIKGVGPKTATKIAQAVISADQKALGKFTKKYQLLQDILR</sequence>
<dbReference type="EC" id="5.6.2.4" evidence="7"/>
<feature type="non-terminal residue" evidence="11">
    <location>
        <position position="201"/>
    </location>
</feature>
<evidence type="ECO:0000259" key="10">
    <source>
        <dbReference type="Pfam" id="PF13361"/>
    </source>
</evidence>
<keyword evidence="3 11" id="KW-0347">Helicase</keyword>
<dbReference type="EMBL" id="BQXS01000517">
    <property type="protein sequence ID" value="GKT28865.1"/>
    <property type="molecule type" value="Genomic_DNA"/>
</dbReference>
<dbReference type="Gene3D" id="3.40.50.300">
    <property type="entry name" value="P-loop containing nucleotide triphosphate hydrolases"/>
    <property type="match status" value="2"/>
</dbReference>
<reference evidence="11" key="1">
    <citation type="submission" date="2022-03" db="EMBL/GenBank/DDBJ databases">
        <title>Draft genome sequence of Aduncisulcus paluster, a free-living microaerophilic Fornicata.</title>
        <authorList>
            <person name="Yuyama I."/>
            <person name="Kume K."/>
            <person name="Tamura T."/>
            <person name="Inagaki Y."/>
            <person name="Hashimoto T."/>
        </authorList>
    </citation>
    <scope>NUCLEOTIDE SEQUENCE</scope>
    <source>
        <strain evidence="11">NY0171</strain>
    </source>
</reference>
<dbReference type="Gene3D" id="1.10.486.10">
    <property type="entry name" value="PCRA, domain 4"/>
    <property type="match status" value="1"/>
</dbReference>
<evidence type="ECO:0000256" key="4">
    <source>
        <dbReference type="ARBA" id="ARBA00022840"/>
    </source>
</evidence>
<dbReference type="PANTHER" id="PTHR11070">
    <property type="entry name" value="UVRD / RECB / PCRA DNA HELICASE FAMILY MEMBER"/>
    <property type="match status" value="1"/>
</dbReference>
<evidence type="ECO:0000259" key="9">
    <source>
        <dbReference type="Pfam" id="PF00580"/>
    </source>
</evidence>
<feature type="domain" description="UvrD-like helicase C-terminal" evidence="10">
    <location>
        <begin position="105"/>
        <end position="174"/>
    </location>
</feature>
<name>A0ABQ5KCC9_9EUKA</name>
<dbReference type="Pfam" id="PF00580">
    <property type="entry name" value="UvrD-helicase"/>
    <property type="match status" value="1"/>
</dbReference>
<dbReference type="GO" id="GO:0004386">
    <property type="term" value="F:helicase activity"/>
    <property type="evidence" value="ECO:0007669"/>
    <property type="project" value="UniProtKB-KW"/>
</dbReference>
<evidence type="ECO:0000256" key="2">
    <source>
        <dbReference type="ARBA" id="ARBA00022801"/>
    </source>
</evidence>
<proteinExistence type="predicted"/>
<dbReference type="Proteomes" id="UP001057375">
    <property type="component" value="Unassembled WGS sequence"/>
</dbReference>
<dbReference type="InterPro" id="IPR014017">
    <property type="entry name" value="DNA_helicase_UvrD-like_C"/>
</dbReference>
<evidence type="ECO:0000256" key="1">
    <source>
        <dbReference type="ARBA" id="ARBA00022741"/>
    </source>
</evidence>
<feature type="domain" description="UvrD-like helicase ATP-binding" evidence="9">
    <location>
        <begin position="1"/>
        <end position="45"/>
    </location>
</feature>
<evidence type="ECO:0000256" key="8">
    <source>
        <dbReference type="ARBA" id="ARBA00048988"/>
    </source>
</evidence>
<evidence type="ECO:0000256" key="6">
    <source>
        <dbReference type="ARBA" id="ARBA00034617"/>
    </source>
</evidence>
<keyword evidence="4" id="KW-0067">ATP-binding</keyword>
<keyword evidence="2" id="KW-0378">Hydrolase</keyword>
<dbReference type="PANTHER" id="PTHR11070:SF3">
    <property type="entry name" value="DNA 3'-5' HELICASE"/>
    <property type="match status" value="1"/>
</dbReference>
<keyword evidence="12" id="KW-1185">Reference proteome</keyword>